<dbReference type="Gene3D" id="3.40.50.10070">
    <property type="entry name" value="TolB, N-terminal domain"/>
    <property type="match status" value="1"/>
</dbReference>
<dbReference type="OrthoDB" id="9802240at2"/>
<evidence type="ECO:0000256" key="1">
    <source>
        <dbReference type="ARBA" id="ARBA00009820"/>
    </source>
</evidence>
<dbReference type="InterPro" id="IPR011042">
    <property type="entry name" value="6-blade_b-propeller_TolB-like"/>
</dbReference>
<keyword evidence="2" id="KW-0732">Signal</keyword>
<dbReference type="Proteomes" id="UP000442109">
    <property type="component" value="Unassembled WGS sequence"/>
</dbReference>
<dbReference type="PANTHER" id="PTHR36842">
    <property type="entry name" value="PROTEIN TOLB HOMOLOG"/>
    <property type="match status" value="1"/>
</dbReference>
<dbReference type="EMBL" id="WFKQ01000003">
    <property type="protein sequence ID" value="MUG32105.1"/>
    <property type="molecule type" value="Genomic_DNA"/>
</dbReference>
<evidence type="ECO:0000256" key="2">
    <source>
        <dbReference type="SAM" id="SignalP"/>
    </source>
</evidence>
<sequence>MTLTPLQQQPSLFGHTTARRSFAAMTTTLLISLLGASASLMSVSAQAAEEEYDLEATITKKGETNQNQVAFVPFAGDSTVSSLIENNLQATPLKITSQGLIGQPHSRDDLAVTLPAWQQLGIPYLVIGSSKQQGGNTSITFEVIEVAQGRIIKGTQMVQGVDKKAAANKAAGRIYELLTGKQIDLNARLVYVEEKGSGKSKTSSLILSDADGSNKRLLAQVIDAAIYSPAISPDGRFVAYSVQLKDNSANLWKQDLQTRQLTRLVDMKGSNLSPSFSPDGSKILFSSTVNGDSDIYRVSSQGGKAEQIISLPYDQLSPSYASNGSFVFVSDHASPNRPNIYRYSFSGSPVQISRGGYAANPSISPDGTKIGYLSGRSAAIMSSNGSNVANYGATGIDAAPKFSPTGERVVYSQGTKNSNLVIRYVDGGKTITLPTEGVAKFPVWVPSAQ</sequence>
<evidence type="ECO:0000259" key="3">
    <source>
        <dbReference type="Pfam" id="PF04052"/>
    </source>
</evidence>
<dbReference type="Gene3D" id="2.120.10.30">
    <property type="entry name" value="TolB, C-terminal domain"/>
    <property type="match status" value="1"/>
</dbReference>
<comment type="similarity">
    <text evidence="1">Belongs to the TolB family.</text>
</comment>
<accession>A0A844M014</accession>
<feature type="domain" description="TolB N-terminal" evidence="3">
    <location>
        <begin position="61"/>
        <end position="150"/>
    </location>
</feature>
<proteinExistence type="inferred from homology"/>
<protein>
    <recommendedName>
        <fullName evidence="3">TolB N-terminal domain-containing protein</fullName>
    </recommendedName>
</protein>
<reference evidence="4 5" key="1">
    <citation type="journal article" date="2019" name="PLoS ONE">
        <title>Pup mortality in New Zealand sea lions (Phocarctos hookeri) at Enderby Island, Auckland Islands, 2013-18.</title>
        <authorList>
            <person name="Michael S.A."/>
            <person name="Hayman D.T.S."/>
            <person name="Gray R."/>
            <person name="Zhang J."/>
            <person name="Rogers L."/>
            <person name="Roe W.D."/>
        </authorList>
    </citation>
    <scope>NUCLEOTIDE SEQUENCE [LARGE SCALE GENOMIC DNA]</scope>
    <source>
        <strain evidence="4 5">SM868</strain>
    </source>
</reference>
<dbReference type="AlphaFoldDB" id="A0A844M014"/>
<dbReference type="PANTHER" id="PTHR36842:SF1">
    <property type="entry name" value="PROTEIN TOLB"/>
    <property type="match status" value="1"/>
</dbReference>
<evidence type="ECO:0000313" key="4">
    <source>
        <dbReference type="EMBL" id="MUG32105.1"/>
    </source>
</evidence>
<name>A0A844M014_9GAMM</name>
<dbReference type="Pfam" id="PF04052">
    <property type="entry name" value="TolB_N"/>
    <property type="match status" value="1"/>
</dbReference>
<evidence type="ECO:0000313" key="5">
    <source>
        <dbReference type="Proteomes" id="UP000442109"/>
    </source>
</evidence>
<feature type="chain" id="PRO_5032950881" description="TolB N-terminal domain-containing protein" evidence="2">
    <location>
        <begin position="48"/>
        <end position="449"/>
    </location>
</feature>
<dbReference type="GO" id="GO:0015031">
    <property type="term" value="P:protein transport"/>
    <property type="evidence" value="ECO:0007669"/>
    <property type="project" value="InterPro"/>
</dbReference>
<comment type="caution">
    <text evidence="4">The sequence shown here is derived from an EMBL/GenBank/DDBJ whole genome shotgun (WGS) entry which is preliminary data.</text>
</comment>
<gene>
    <name evidence="4" type="ORF">GB996_04775</name>
</gene>
<dbReference type="InterPro" id="IPR011659">
    <property type="entry name" value="WD40"/>
</dbReference>
<dbReference type="SUPFAM" id="SSF69304">
    <property type="entry name" value="Tricorn protease N-terminal domain"/>
    <property type="match status" value="1"/>
</dbReference>
<dbReference type="GO" id="GO:0042597">
    <property type="term" value="C:periplasmic space"/>
    <property type="evidence" value="ECO:0007669"/>
    <property type="project" value="InterPro"/>
</dbReference>
<dbReference type="RefSeq" id="WP_155587006.1">
    <property type="nucleotide sequence ID" value="NZ_WFKQ01000003.1"/>
</dbReference>
<dbReference type="InterPro" id="IPR007195">
    <property type="entry name" value="TolB_N"/>
</dbReference>
<dbReference type="SUPFAM" id="SSF52964">
    <property type="entry name" value="TolB, N-terminal domain"/>
    <property type="match status" value="1"/>
</dbReference>
<feature type="signal peptide" evidence="2">
    <location>
        <begin position="1"/>
        <end position="47"/>
    </location>
</feature>
<organism evidence="4 5">
    <name type="scientific">Psychrobacter sanguinis</name>
    <dbReference type="NCBI Taxonomy" id="861445"/>
    <lineage>
        <taxon>Bacteria</taxon>
        <taxon>Pseudomonadati</taxon>
        <taxon>Pseudomonadota</taxon>
        <taxon>Gammaproteobacteria</taxon>
        <taxon>Moraxellales</taxon>
        <taxon>Moraxellaceae</taxon>
        <taxon>Psychrobacter</taxon>
    </lineage>
</organism>
<keyword evidence="5" id="KW-1185">Reference proteome</keyword>
<dbReference type="Pfam" id="PF07676">
    <property type="entry name" value="PD40"/>
    <property type="match status" value="4"/>
</dbReference>